<dbReference type="InterPro" id="IPR041078">
    <property type="entry name" value="Plavaka"/>
</dbReference>
<dbReference type="OrthoDB" id="3199698at2759"/>
<proteinExistence type="predicted"/>
<keyword evidence="2" id="KW-1185">Reference proteome</keyword>
<accession>A0A8H6RYT4</accession>
<protein>
    <submittedName>
        <fullName evidence="1">C2H2-type domain-containing protein</fullName>
    </submittedName>
</protein>
<comment type="caution">
    <text evidence="1">The sequence shown here is derived from an EMBL/GenBank/DDBJ whole genome shotgun (WGS) entry which is preliminary data.</text>
</comment>
<dbReference type="EMBL" id="JACAZF010000015">
    <property type="protein sequence ID" value="KAF7290240.1"/>
    <property type="molecule type" value="Genomic_DNA"/>
</dbReference>
<organism evidence="1 2">
    <name type="scientific">Mycena indigotica</name>
    <dbReference type="NCBI Taxonomy" id="2126181"/>
    <lineage>
        <taxon>Eukaryota</taxon>
        <taxon>Fungi</taxon>
        <taxon>Dikarya</taxon>
        <taxon>Basidiomycota</taxon>
        <taxon>Agaricomycotina</taxon>
        <taxon>Agaricomycetes</taxon>
        <taxon>Agaricomycetidae</taxon>
        <taxon>Agaricales</taxon>
        <taxon>Marasmiineae</taxon>
        <taxon>Mycenaceae</taxon>
        <taxon>Mycena</taxon>
    </lineage>
</organism>
<evidence type="ECO:0000313" key="1">
    <source>
        <dbReference type="EMBL" id="KAF7290240.1"/>
    </source>
</evidence>
<dbReference type="RefSeq" id="XP_037213818.1">
    <property type="nucleotide sequence ID" value="XM_037369822.1"/>
</dbReference>
<evidence type="ECO:0000313" key="2">
    <source>
        <dbReference type="Proteomes" id="UP000636479"/>
    </source>
</evidence>
<gene>
    <name evidence="1" type="ORF">MIND_01337700</name>
</gene>
<dbReference type="Pfam" id="PF18759">
    <property type="entry name" value="Plavaka"/>
    <property type="match status" value="2"/>
</dbReference>
<dbReference type="GeneID" id="59352338"/>
<dbReference type="Proteomes" id="UP000636479">
    <property type="component" value="Unassembled WGS sequence"/>
</dbReference>
<name>A0A8H6RYT4_9AGAR</name>
<sequence>MQTTSTKLLMPQCWVTLPGSALSPILSPPPPTLPNGLGVPYEIWYRDPEVVIKNLLDNPDFDGLFDYRPYVEINPENKRRWSDFMSGNFAWSHLDQIYKADNSTEGAMLCPLFFGADKTTVSVSTGNAEYHPGYMGLGDRKYDNDPAFRTFRRQLYHASWAAVLSSLKAGMTTPVVRRCPDGHFRRVIYDFGPFIADYPEQVLPVQGWCTKCTAPAHNLDGPMTTAQTYEGTEDIIEAFDGDTKTLWENYGINTDIVPFTTEFP</sequence>
<dbReference type="AlphaFoldDB" id="A0A8H6RYT4"/>
<reference evidence="1" key="1">
    <citation type="submission" date="2020-05" db="EMBL/GenBank/DDBJ databases">
        <title>Mycena genomes resolve the evolution of fungal bioluminescence.</title>
        <authorList>
            <person name="Tsai I.J."/>
        </authorList>
    </citation>
    <scope>NUCLEOTIDE SEQUENCE</scope>
    <source>
        <strain evidence="1">171206Taipei</strain>
    </source>
</reference>